<dbReference type="Gene3D" id="4.10.520.10">
    <property type="entry name" value="IHF-like DNA-binding proteins"/>
    <property type="match status" value="1"/>
</dbReference>
<dbReference type="GO" id="GO:0005829">
    <property type="term" value="C:cytosol"/>
    <property type="evidence" value="ECO:0007669"/>
    <property type="project" value="TreeGrafter"/>
</dbReference>
<dbReference type="GO" id="GO:0030261">
    <property type="term" value="P:chromosome condensation"/>
    <property type="evidence" value="ECO:0007669"/>
    <property type="project" value="UniProtKB-KW"/>
</dbReference>
<organism evidence="5 6">
    <name type="scientific">Bacteroides acidifaciens</name>
    <dbReference type="NCBI Taxonomy" id="85831"/>
    <lineage>
        <taxon>Bacteria</taxon>
        <taxon>Pseudomonadati</taxon>
        <taxon>Bacteroidota</taxon>
        <taxon>Bacteroidia</taxon>
        <taxon>Bacteroidales</taxon>
        <taxon>Bacteroidaceae</taxon>
        <taxon>Bacteroides</taxon>
    </lineage>
</organism>
<evidence type="ECO:0000256" key="1">
    <source>
        <dbReference type="ARBA" id="ARBA00010529"/>
    </source>
</evidence>
<dbReference type="RefSeq" id="WP_172504038.1">
    <property type="nucleotide sequence ID" value="NZ_BLLS01000076.1"/>
</dbReference>
<dbReference type="GO" id="GO:0003677">
    <property type="term" value="F:DNA binding"/>
    <property type="evidence" value="ECO:0007669"/>
    <property type="project" value="UniProtKB-KW"/>
</dbReference>
<name>A0A7J0A426_9BACE</name>
<comment type="caution">
    <text evidence="5">The sequence shown here is derived from an EMBL/GenBank/DDBJ whole genome shotgun (WGS) entry which is preliminary data.</text>
</comment>
<reference evidence="5 6" key="1">
    <citation type="journal article" date="2020" name="Microbiome">
        <title>Single-cell genomics of uncultured bacteria reveals dietary fiber responders in the mouse gut microbiota.</title>
        <authorList>
            <person name="Chijiiwa R."/>
            <person name="Hosokawa M."/>
            <person name="Kogawa M."/>
            <person name="Nishikawa Y."/>
            <person name="Ide K."/>
            <person name="Sakanashi C."/>
            <person name="Takahashi K."/>
            <person name="Takeyama H."/>
        </authorList>
    </citation>
    <scope>NUCLEOTIDE SEQUENCE [LARGE SCALE GENOMIC DNA]</scope>
    <source>
        <strain evidence="5">IMSAGC_001</strain>
    </source>
</reference>
<protein>
    <submittedName>
        <fullName evidence="5">DNA-binding protein HU</fullName>
    </submittedName>
</protein>
<evidence type="ECO:0000313" key="5">
    <source>
        <dbReference type="EMBL" id="GFH87133.1"/>
    </source>
</evidence>
<dbReference type="PANTHER" id="PTHR33175:SF3">
    <property type="entry name" value="DNA-BINDING PROTEIN HU-BETA"/>
    <property type="match status" value="1"/>
</dbReference>
<dbReference type="SUPFAM" id="SSF47729">
    <property type="entry name" value="IHF-like DNA-binding proteins"/>
    <property type="match status" value="1"/>
</dbReference>
<keyword evidence="3 5" id="KW-0238">DNA-binding</keyword>
<comment type="similarity">
    <text evidence="1 4">Belongs to the bacterial histone-like protein family.</text>
</comment>
<evidence type="ECO:0000256" key="2">
    <source>
        <dbReference type="ARBA" id="ARBA00023067"/>
    </source>
</evidence>
<dbReference type="EMBL" id="BLLS01000076">
    <property type="protein sequence ID" value="GFH87133.1"/>
    <property type="molecule type" value="Genomic_DNA"/>
</dbReference>
<evidence type="ECO:0000256" key="4">
    <source>
        <dbReference type="RuleBase" id="RU003939"/>
    </source>
</evidence>
<keyword evidence="2" id="KW-0226">DNA condensation</keyword>
<evidence type="ECO:0000256" key="3">
    <source>
        <dbReference type="ARBA" id="ARBA00023125"/>
    </source>
</evidence>
<sequence length="91" mass="10096">MRKADIVDYLTSNTSLSRSQAITAIDSVFEAIEKSLCKDESVYIRGFATIKVCTTKERKARNISKGTTVIIPAQRTVKLVVSKQLKAKMNS</sequence>
<dbReference type="InterPro" id="IPR010992">
    <property type="entry name" value="IHF-like_DNA-bd_dom_sf"/>
</dbReference>
<accession>A0A7J0A426</accession>
<dbReference type="Proteomes" id="UP000491181">
    <property type="component" value="Unassembled WGS sequence"/>
</dbReference>
<gene>
    <name evidence="5" type="primary">hup_2</name>
    <name evidence="5" type="ORF">IMSAGC001_02557</name>
</gene>
<dbReference type="CDD" id="cd13832">
    <property type="entry name" value="IHF"/>
    <property type="match status" value="1"/>
</dbReference>
<proteinExistence type="inferred from homology"/>
<dbReference type="AlphaFoldDB" id="A0A7J0A426"/>
<dbReference type="GO" id="GO:0030527">
    <property type="term" value="F:structural constituent of chromatin"/>
    <property type="evidence" value="ECO:0007669"/>
    <property type="project" value="InterPro"/>
</dbReference>
<dbReference type="PANTHER" id="PTHR33175">
    <property type="entry name" value="DNA-BINDING PROTEIN HU"/>
    <property type="match status" value="1"/>
</dbReference>
<evidence type="ECO:0000313" key="6">
    <source>
        <dbReference type="Proteomes" id="UP000491181"/>
    </source>
</evidence>
<dbReference type="InterPro" id="IPR000119">
    <property type="entry name" value="Hist_DNA-bd"/>
</dbReference>
<dbReference type="Pfam" id="PF00216">
    <property type="entry name" value="Bac_DNA_binding"/>
    <property type="match status" value="1"/>
</dbReference>
<dbReference type="SMART" id="SM00411">
    <property type="entry name" value="BHL"/>
    <property type="match status" value="1"/>
</dbReference>